<organism evidence="1 2">
    <name type="scientific">Haematococcus lacustris</name>
    <name type="common">Green alga</name>
    <name type="synonym">Haematococcus pluvialis</name>
    <dbReference type="NCBI Taxonomy" id="44745"/>
    <lineage>
        <taxon>Eukaryota</taxon>
        <taxon>Viridiplantae</taxon>
        <taxon>Chlorophyta</taxon>
        <taxon>core chlorophytes</taxon>
        <taxon>Chlorophyceae</taxon>
        <taxon>CS clade</taxon>
        <taxon>Chlamydomonadales</taxon>
        <taxon>Haematococcaceae</taxon>
        <taxon>Haematococcus</taxon>
    </lineage>
</organism>
<reference evidence="1 2" key="1">
    <citation type="submission" date="2020-02" db="EMBL/GenBank/DDBJ databases">
        <title>Draft genome sequence of Haematococcus lacustris strain NIES-144.</title>
        <authorList>
            <person name="Morimoto D."/>
            <person name="Nakagawa S."/>
            <person name="Yoshida T."/>
            <person name="Sawayama S."/>
        </authorList>
    </citation>
    <scope>NUCLEOTIDE SEQUENCE [LARGE SCALE GENOMIC DNA]</scope>
    <source>
        <strain evidence="1 2">NIES-144</strain>
    </source>
</reference>
<dbReference type="Pfam" id="PF07004">
    <property type="entry name" value="SHIPPO-rpt"/>
    <property type="match status" value="1"/>
</dbReference>
<comment type="caution">
    <text evidence="1">The sequence shown here is derived from an EMBL/GenBank/DDBJ whole genome shotgun (WGS) entry which is preliminary data.</text>
</comment>
<dbReference type="InterPro" id="IPR010736">
    <property type="entry name" value="SHIPPO-rpt"/>
</dbReference>
<evidence type="ECO:0000313" key="2">
    <source>
        <dbReference type="Proteomes" id="UP000485058"/>
    </source>
</evidence>
<dbReference type="Proteomes" id="UP000485058">
    <property type="component" value="Unassembled WGS sequence"/>
</dbReference>
<accession>A0A699ZLT4</accession>
<name>A0A699ZLT4_HAELA</name>
<proteinExistence type="predicted"/>
<evidence type="ECO:0000313" key="1">
    <source>
        <dbReference type="EMBL" id="GFH22050.1"/>
    </source>
</evidence>
<dbReference type="EMBL" id="BLLF01001957">
    <property type="protein sequence ID" value="GFH22050.1"/>
    <property type="molecule type" value="Genomic_DNA"/>
</dbReference>
<gene>
    <name evidence="1" type="ORF">HaLaN_19454</name>
</gene>
<sequence length="108" mass="11517">MTVCAKKWLQLGPVPLGTSPLALPPEGHRPGGYLHRPVAEHLAGHGVVSQERSPPAYTMPCKLPRNISPGPGHYSSHDVFKTLKPACVAYSMGAKAKGPSRFEKRPGA</sequence>
<protein>
    <submittedName>
        <fullName evidence="1">Uncharacterized protein</fullName>
    </submittedName>
</protein>
<keyword evidence="2" id="KW-1185">Reference proteome</keyword>
<dbReference type="AlphaFoldDB" id="A0A699ZLT4"/>